<dbReference type="SUPFAM" id="SSF56176">
    <property type="entry name" value="FAD-binding/transporter-associated domain-like"/>
    <property type="match status" value="1"/>
</dbReference>
<dbReference type="InterPro" id="IPR036318">
    <property type="entry name" value="FAD-bd_PCMH-like_sf"/>
</dbReference>
<proteinExistence type="inferred from homology"/>
<evidence type="ECO:0000256" key="4">
    <source>
        <dbReference type="ARBA" id="ARBA00023002"/>
    </source>
</evidence>
<dbReference type="Gene3D" id="3.30.465.10">
    <property type="match status" value="1"/>
</dbReference>
<dbReference type="GO" id="GO:0016491">
    <property type="term" value="F:oxidoreductase activity"/>
    <property type="evidence" value="ECO:0007669"/>
    <property type="project" value="UniProtKB-KW"/>
</dbReference>
<dbReference type="OrthoDB" id="363185at2759"/>
<keyword evidence="2" id="KW-0285">Flavoprotein</keyword>
<reference evidence="5 6" key="1">
    <citation type="submission" date="2019-04" db="EMBL/GenBank/DDBJ databases">
        <title>Friends and foes A comparative genomics study of 23 Aspergillus species from section Flavi.</title>
        <authorList>
            <consortium name="DOE Joint Genome Institute"/>
            <person name="Kjaerbolling I."/>
            <person name="Vesth T."/>
            <person name="Frisvad J.C."/>
            <person name="Nybo J.L."/>
            <person name="Theobald S."/>
            <person name="Kildgaard S."/>
            <person name="Isbrandt T."/>
            <person name="Kuo A."/>
            <person name="Sato A."/>
            <person name="Lyhne E.K."/>
            <person name="Kogle M.E."/>
            <person name="Wiebenga A."/>
            <person name="Kun R.S."/>
            <person name="Lubbers R.J."/>
            <person name="Makela M.R."/>
            <person name="Barry K."/>
            <person name="Chovatia M."/>
            <person name="Clum A."/>
            <person name="Daum C."/>
            <person name="Haridas S."/>
            <person name="He G."/>
            <person name="LaButti K."/>
            <person name="Lipzen A."/>
            <person name="Mondo S."/>
            <person name="Riley R."/>
            <person name="Salamov A."/>
            <person name="Simmons B.A."/>
            <person name="Magnuson J.K."/>
            <person name="Henrissat B."/>
            <person name="Mortensen U.H."/>
            <person name="Larsen T.O."/>
            <person name="Devries R.P."/>
            <person name="Grigoriev I.V."/>
            <person name="Machida M."/>
            <person name="Baker S.E."/>
            <person name="Andersen M.R."/>
        </authorList>
    </citation>
    <scope>NUCLEOTIDE SEQUENCE [LARGE SCALE GENOMIC DNA]</scope>
    <source>
        <strain evidence="5 6">IBT 18842</strain>
    </source>
</reference>
<evidence type="ECO:0000256" key="3">
    <source>
        <dbReference type="ARBA" id="ARBA00022827"/>
    </source>
</evidence>
<organism evidence="5 6">
    <name type="scientific">Aspergillus avenaceus</name>
    <dbReference type="NCBI Taxonomy" id="36643"/>
    <lineage>
        <taxon>Eukaryota</taxon>
        <taxon>Fungi</taxon>
        <taxon>Dikarya</taxon>
        <taxon>Ascomycota</taxon>
        <taxon>Pezizomycotina</taxon>
        <taxon>Eurotiomycetes</taxon>
        <taxon>Eurotiomycetidae</taxon>
        <taxon>Eurotiales</taxon>
        <taxon>Aspergillaceae</taxon>
        <taxon>Aspergillus</taxon>
        <taxon>Aspergillus subgen. Circumdati</taxon>
    </lineage>
</organism>
<evidence type="ECO:0000313" key="5">
    <source>
        <dbReference type="EMBL" id="KAE8152375.1"/>
    </source>
</evidence>
<evidence type="ECO:0000256" key="1">
    <source>
        <dbReference type="ARBA" id="ARBA00005466"/>
    </source>
</evidence>
<dbReference type="InterPro" id="IPR050416">
    <property type="entry name" value="FAD-linked_Oxidoreductase"/>
</dbReference>
<gene>
    <name evidence="5" type="ORF">BDV25DRAFT_137948</name>
</gene>
<keyword evidence="6" id="KW-1185">Reference proteome</keyword>
<dbReference type="PANTHER" id="PTHR42973">
    <property type="entry name" value="BINDING OXIDOREDUCTASE, PUTATIVE (AFU_ORTHOLOGUE AFUA_1G17690)-RELATED"/>
    <property type="match status" value="1"/>
</dbReference>
<keyword evidence="3" id="KW-0274">FAD</keyword>
<evidence type="ECO:0000313" key="6">
    <source>
        <dbReference type="Proteomes" id="UP000325780"/>
    </source>
</evidence>
<sequence length="216" mass="23065">MVLAGGCVADTNADSELLWALHGAGAGTLGIVTELRGKVYPVPNLYGGFLAFPLAEAATVIDTIEKPLDDDFPDEFSGDAIVVNPDMAPTPGAEPCFVLFWCWTLVNDDLAPAKRLLEQAMQAGRVLGNTVTGTTPTAYGLGDSSLGTFFRSRNVDRINQNVGTILARNPHRIHCPLSSFTIIMGRGFDMKSEILSGRPFRIDTNMSSSDSMVALG</sequence>
<name>A0A5N6U199_ASPAV</name>
<dbReference type="PANTHER" id="PTHR42973:SF7">
    <property type="entry name" value="FAD-BINDING PCMH-TYPE DOMAIN-CONTAINING PROTEIN"/>
    <property type="match status" value="1"/>
</dbReference>
<dbReference type="AlphaFoldDB" id="A0A5N6U199"/>
<dbReference type="InterPro" id="IPR016169">
    <property type="entry name" value="FAD-bd_PCMH_sub2"/>
</dbReference>
<dbReference type="EMBL" id="ML742054">
    <property type="protein sequence ID" value="KAE8152375.1"/>
    <property type="molecule type" value="Genomic_DNA"/>
</dbReference>
<keyword evidence="4" id="KW-0560">Oxidoreductase</keyword>
<evidence type="ECO:0000256" key="2">
    <source>
        <dbReference type="ARBA" id="ARBA00022630"/>
    </source>
</evidence>
<dbReference type="GO" id="GO:0050660">
    <property type="term" value="F:flavin adenine dinucleotide binding"/>
    <property type="evidence" value="ECO:0007669"/>
    <property type="project" value="InterPro"/>
</dbReference>
<dbReference type="Proteomes" id="UP000325780">
    <property type="component" value="Unassembled WGS sequence"/>
</dbReference>
<dbReference type="Gene3D" id="3.40.462.20">
    <property type="match status" value="1"/>
</dbReference>
<evidence type="ECO:0008006" key="7">
    <source>
        <dbReference type="Google" id="ProtNLM"/>
    </source>
</evidence>
<protein>
    <recommendedName>
        <fullName evidence="7">FAD-binding PCMH-type domain-containing protein</fullName>
    </recommendedName>
</protein>
<comment type="similarity">
    <text evidence="1">Belongs to the oxygen-dependent FAD-linked oxidoreductase family.</text>
</comment>
<accession>A0A5N6U199</accession>